<keyword evidence="2" id="KW-0175">Coiled coil</keyword>
<keyword evidence="1" id="KW-0732">Signal</keyword>
<dbReference type="Gene3D" id="3.30.1950.10">
    <property type="entry name" value="wza like domain"/>
    <property type="match status" value="1"/>
</dbReference>
<dbReference type="Pfam" id="PF02563">
    <property type="entry name" value="Poly_export"/>
    <property type="match status" value="1"/>
</dbReference>
<keyword evidence="5" id="KW-1185">Reference proteome</keyword>
<dbReference type="InterPro" id="IPR049712">
    <property type="entry name" value="Poly_export"/>
</dbReference>
<proteinExistence type="predicted"/>
<accession>A0ABP9LCJ5</accession>
<organism evidence="4 5">
    <name type="scientific">[Roseibacterium] beibuensis</name>
    <dbReference type="NCBI Taxonomy" id="1193142"/>
    <lineage>
        <taxon>Bacteria</taxon>
        <taxon>Pseudomonadati</taxon>
        <taxon>Pseudomonadota</taxon>
        <taxon>Alphaproteobacteria</taxon>
        <taxon>Rhodobacterales</taxon>
        <taxon>Roseobacteraceae</taxon>
        <taxon>Roseicyclus</taxon>
    </lineage>
</organism>
<dbReference type="PANTHER" id="PTHR33619">
    <property type="entry name" value="POLYSACCHARIDE EXPORT PROTEIN GFCE-RELATED"/>
    <property type="match status" value="1"/>
</dbReference>
<comment type="caution">
    <text evidence="4">The sequence shown here is derived from an EMBL/GenBank/DDBJ whole genome shotgun (WGS) entry which is preliminary data.</text>
</comment>
<dbReference type="Gene3D" id="3.10.560.10">
    <property type="entry name" value="Outer membrane lipoprotein wza domain like"/>
    <property type="match status" value="1"/>
</dbReference>
<evidence type="ECO:0000259" key="3">
    <source>
        <dbReference type="Pfam" id="PF02563"/>
    </source>
</evidence>
<evidence type="ECO:0000256" key="2">
    <source>
        <dbReference type="SAM" id="Coils"/>
    </source>
</evidence>
<dbReference type="EMBL" id="BAABHW010000003">
    <property type="protein sequence ID" value="GAA5075664.1"/>
    <property type="molecule type" value="Genomic_DNA"/>
</dbReference>
<dbReference type="PANTHER" id="PTHR33619:SF3">
    <property type="entry name" value="POLYSACCHARIDE EXPORT PROTEIN GFCE-RELATED"/>
    <property type="match status" value="1"/>
</dbReference>
<sequence>MTLARTMARGLYAGVAMWLLVGTVAMAQERYLIGPGDRLSVSFLANPTYDRQVQVGIDGAVHLPLLGELNVGGQTINELREQIPSLMTGAVYRERVNGEYLLVSIEPEEVLIDVVEYRPVYFDGAINSPGQQSFQIGMTVRQGIAAAAGLAIADQGSISGSELRNHPRVLMADLIGLLAEMAVHEAILAGSDELDLSDLEALNAPADLIEEAIALARSQVQTSGDILSEEITFLDTSVQEAEARVIAALRHEETMTEIAETEAAEVERVEGLVARRIVSSELLTTTRRLYLQAIERLGDVQAERLEAEASRRELVLERNQAMRERALEIQARLQELSQQVAQLRVRIELSSAVPTTLGLDETPTTVPRIIIFRQIGGQSQEIEARPETLLLPGDVVNVSLRN</sequence>
<evidence type="ECO:0000313" key="4">
    <source>
        <dbReference type="EMBL" id="GAA5075664.1"/>
    </source>
</evidence>
<feature type="coiled-coil region" evidence="2">
    <location>
        <begin position="319"/>
        <end position="346"/>
    </location>
</feature>
<evidence type="ECO:0000313" key="5">
    <source>
        <dbReference type="Proteomes" id="UP001499910"/>
    </source>
</evidence>
<evidence type="ECO:0000256" key="1">
    <source>
        <dbReference type="ARBA" id="ARBA00022729"/>
    </source>
</evidence>
<feature type="domain" description="Polysaccharide export protein N-terminal" evidence="3">
    <location>
        <begin position="27"/>
        <end position="87"/>
    </location>
</feature>
<gene>
    <name evidence="4" type="ORF">GCM10023209_23880</name>
</gene>
<protein>
    <submittedName>
        <fullName evidence="4">Polysaccharide biosynthesis/export family protein</fullName>
    </submittedName>
</protein>
<name>A0ABP9LCJ5_9RHOB</name>
<dbReference type="InterPro" id="IPR003715">
    <property type="entry name" value="Poly_export_N"/>
</dbReference>
<reference evidence="5" key="1">
    <citation type="journal article" date="2019" name="Int. J. Syst. Evol. Microbiol.">
        <title>The Global Catalogue of Microorganisms (GCM) 10K type strain sequencing project: providing services to taxonomists for standard genome sequencing and annotation.</title>
        <authorList>
            <consortium name="The Broad Institute Genomics Platform"/>
            <consortium name="The Broad Institute Genome Sequencing Center for Infectious Disease"/>
            <person name="Wu L."/>
            <person name="Ma J."/>
        </authorList>
    </citation>
    <scope>NUCLEOTIDE SEQUENCE [LARGE SCALE GENOMIC DNA]</scope>
    <source>
        <strain evidence="5">JCM 18015</strain>
    </source>
</reference>
<dbReference type="Proteomes" id="UP001499910">
    <property type="component" value="Unassembled WGS sequence"/>
</dbReference>